<organism evidence="2 3">
    <name type="scientific">Undibacterium oligocarboniphilum</name>
    <dbReference type="NCBI Taxonomy" id="666702"/>
    <lineage>
        <taxon>Bacteria</taxon>
        <taxon>Pseudomonadati</taxon>
        <taxon>Pseudomonadota</taxon>
        <taxon>Betaproteobacteria</taxon>
        <taxon>Burkholderiales</taxon>
        <taxon>Oxalobacteraceae</taxon>
        <taxon>Undibacterium</taxon>
    </lineage>
</organism>
<dbReference type="RefSeq" id="WP_176804590.1">
    <property type="nucleotide sequence ID" value="NZ_JABXYJ010000009.1"/>
</dbReference>
<sequence>MLLILPLVLLLVLKLANVWIFGTMSWWWFIGLAVLVFLWFEFFERMLGMDKRKDIAHYEKMQQERVKRQFDKKTGRR</sequence>
<dbReference type="Proteomes" id="UP000588051">
    <property type="component" value="Unassembled WGS sequence"/>
</dbReference>
<dbReference type="EMBL" id="JABXYJ010000009">
    <property type="protein sequence ID" value="NVO79058.1"/>
    <property type="molecule type" value="Genomic_DNA"/>
</dbReference>
<gene>
    <name evidence="2" type="ORF">HV832_14605</name>
</gene>
<dbReference type="InterPro" id="IPR031044">
    <property type="entry name" value="Small_Trp_rich"/>
</dbReference>
<protein>
    <submittedName>
        <fullName evidence="2">TIGR04438 family Trp-rich protein</fullName>
    </submittedName>
</protein>
<proteinExistence type="predicted"/>
<reference evidence="2 3" key="1">
    <citation type="submission" date="2020-06" db="EMBL/GenBank/DDBJ databases">
        <authorList>
            <person name="Qiu C."/>
            <person name="Liu Z."/>
        </authorList>
    </citation>
    <scope>NUCLEOTIDE SEQUENCE [LARGE SCALE GENOMIC DNA]</scope>
    <source>
        <strain evidence="2 3">EM 1</strain>
    </source>
</reference>
<keyword evidence="3" id="KW-1185">Reference proteome</keyword>
<dbReference type="AlphaFoldDB" id="A0A850QIE7"/>
<comment type="caution">
    <text evidence="2">The sequence shown here is derived from an EMBL/GenBank/DDBJ whole genome shotgun (WGS) entry which is preliminary data.</text>
</comment>
<keyword evidence="1" id="KW-0812">Transmembrane</keyword>
<keyword evidence="1" id="KW-1133">Transmembrane helix</keyword>
<dbReference type="NCBIfam" id="TIGR04438">
    <property type="entry name" value="small_Trp_rich"/>
    <property type="match status" value="1"/>
</dbReference>
<keyword evidence="1" id="KW-0472">Membrane</keyword>
<accession>A0A850QIE7</accession>
<evidence type="ECO:0000256" key="1">
    <source>
        <dbReference type="SAM" id="Phobius"/>
    </source>
</evidence>
<name>A0A850QIE7_9BURK</name>
<evidence type="ECO:0000313" key="3">
    <source>
        <dbReference type="Proteomes" id="UP000588051"/>
    </source>
</evidence>
<evidence type="ECO:0000313" key="2">
    <source>
        <dbReference type="EMBL" id="NVO79058.1"/>
    </source>
</evidence>
<feature type="transmembrane region" description="Helical" evidence="1">
    <location>
        <begin position="26"/>
        <end position="43"/>
    </location>
</feature>